<proteinExistence type="predicted"/>
<dbReference type="Proteomes" id="UP001519921">
    <property type="component" value="Unassembled WGS sequence"/>
</dbReference>
<gene>
    <name evidence="2" type="ORF">KYD98_06035</name>
</gene>
<dbReference type="Pfam" id="PF00128">
    <property type="entry name" value="Alpha-amylase"/>
    <property type="match status" value="2"/>
</dbReference>
<protein>
    <submittedName>
        <fullName evidence="2">Alpha-amylase</fullName>
    </submittedName>
</protein>
<feature type="domain" description="Glycosyl hydrolase family 13 catalytic" evidence="1">
    <location>
        <begin position="16"/>
        <end position="330"/>
    </location>
</feature>
<dbReference type="SUPFAM" id="SSF51445">
    <property type="entry name" value="(Trans)glycosidases"/>
    <property type="match status" value="1"/>
</dbReference>
<dbReference type="PANTHER" id="PTHR47786:SF2">
    <property type="entry name" value="GLYCOSYL HYDROLASE FAMILY 13 CATALYTIC DOMAIN-CONTAINING PROTEIN"/>
    <property type="match status" value="1"/>
</dbReference>
<organism evidence="2 3">
    <name type="scientific">Clostridium weizhouense</name>
    <dbReference type="NCBI Taxonomy" id="2859781"/>
    <lineage>
        <taxon>Bacteria</taxon>
        <taxon>Bacillati</taxon>
        <taxon>Bacillota</taxon>
        <taxon>Clostridia</taxon>
        <taxon>Eubacteriales</taxon>
        <taxon>Clostridiaceae</taxon>
        <taxon>Clostridium</taxon>
    </lineage>
</organism>
<comment type="caution">
    <text evidence="2">The sequence shown here is derived from an EMBL/GenBank/DDBJ whole genome shotgun (WGS) entry which is preliminary data.</text>
</comment>
<dbReference type="InterPro" id="IPR041331">
    <property type="entry name" value="Bac_A_amyl_C"/>
</dbReference>
<dbReference type="EMBL" id="JAHXPT010000003">
    <property type="protein sequence ID" value="MBW6409645.1"/>
    <property type="molecule type" value="Genomic_DNA"/>
</dbReference>
<dbReference type="CDD" id="cd11313">
    <property type="entry name" value="AmyAc_arch_bac_AmyA"/>
    <property type="match status" value="1"/>
</dbReference>
<accession>A0ABS7ALW0</accession>
<evidence type="ECO:0000259" key="1">
    <source>
        <dbReference type="SMART" id="SM00642"/>
    </source>
</evidence>
<evidence type="ECO:0000313" key="2">
    <source>
        <dbReference type="EMBL" id="MBW6409645.1"/>
    </source>
</evidence>
<dbReference type="InterPro" id="IPR013780">
    <property type="entry name" value="Glyco_hydro_b"/>
</dbReference>
<dbReference type="Pfam" id="PF18612">
    <property type="entry name" value="Bac_A_amyl_C"/>
    <property type="match status" value="1"/>
</dbReference>
<reference evidence="2 3" key="1">
    <citation type="submission" date="2021-07" db="EMBL/GenBank/DDBJ databases">
        <title>Clostridium weizhouense sp. nov., an anaerobic bacterium isolated from activated sludge of Petroleum wastewater.</title>
        <authorList>
            <person name="Li Q."/>
        </authorList>
    </citation>
    <scope>NUCLEOTIDE SEQUENCE [LARGE SCALE GENOMIC DNA]</scope>
    <source>
        <strain evidence="2 3">YB-6</strain>
    </source>
</reference>
<dbReference type="Gene3D" id="2.60.40.1180">
    <property type="entry name" value="Golgi alpha-mannosidase II"/>
    <property type="match status" value="1"/>
</dbReference>
<evidence type="ECO:0000313" key="3">
    <source>
        <dbReference type="Proteomes" id="UP001519921"/>
    </source>
</evidence>
<dbReference type="SMART" id="SM00642">
    <property type="entry name" value="Aamy"/>
    <property type="match status" value="1"/>
</dbReference>
<dbReference type="PANTHER" id="PTHR47786">
    <property type="entry name" value="ALPHA-1,4-GLUCAN:MALTOSE-1-PHOSPHATE MALTOSYLTRANSFERASE"/>
    <property type="match status" value="1"/>
</dbReference>
<dbReference type="InterPro" id="IPR017853">
    <property type="entry name" value="GH"/>
</dbReference>
<dbReference type="InterPro" id="IPR006047">
    <property type="entry name" value="GH13_cat_dom"/>
</dbReference>
<name>A0ABS7ALW0_9CLOT</name>
<dbReference type="RefSeq" id="WP_219778692.1">
    <property type="nucleotide sequence ID" value="NZ_JAHXPT010000003.1"/>
</dbReference>
<keyword evidence="3" id="KW-1185">Reference proteome</keyword>
<dbReference type="Gene3D" id="3.20.20.80">
    <property type="entry name" value="Glycosidases"/>
    <property type="match status" value="1"/>
</dbReference>
<sequence>MAINTNINLRNQIIYCIYVRNHSEEGTFKGVQKDLKRIKELGTDIIWFMPIHPIGVEGKKGSLGCPYSIKDYRKVNEEYGTMDDFKEVVDEIHNLGMKCIIDVVYNHTSLDSWLVKNHIEYFYKKADGSLGNKVGDWEDVIDLDYNNKELWDYQIDTLKMWAEIVDGFRCDVASLVPIEFWEKARKEINSLYPECIWLSESVEPGYIKLNRKQGFVGHSDSEIYKAFDITYDYDILGFFNKYIDGKISLSNYIDILNFQDCIYPTNYIKLRFLENHDQPRIKSRIKDEEQLKNITAFLYFQKGTTLIYAGQEKENVIRPNLFEIDKVNWNTGYDISELMQCLYKIKKDQIFIEGDYTLECDNDQDIIIGKYETEDEKVIGIFSIRGKKPNISVELQDGKYLNLIDNSELQVNDGKIKLSGKPIIIKLFK</sequence>